<proteinExistence type="predicted"/>
<gene>
    <name evidence="2" type="ORF">CHH48_07135</name>
</gene>
<keyword evidence="3" id="KW-1185">Reference proteome</keyword>
<evidence type="ECO:0000313" key="2">
    <source>
        <dbReference type="EMBL" id="PAE00534.1"/>
    </source>
</evidence>
<dbReference type="Proteomes" id="UP000216852">
    <property type="component" value="Unassembled WGS sequence"/>
</dbReference>
<comment type="caution">
    <text evidence="2">The sequence shown here is derived from an EMBL/GenBank/DDBJ whole genome shotgun (WGS) entry which is preliminary data.</text>
</comment>
<keyword evidence="1" id="KW-0472">Membrane</keyword>
<protein>
    <submittedName>
        <fullName evidence="2">Uncharacterized protein</fullName>
    </submittedName>
</protein>
<keyword evidence="1" id="KW-0812">Transmembrane</keyword>
<evidence type="ECO:0000313" key="3">
    <source>
        <dbReference type="Proteomes" id="UP000216852"/>
    </source>
</evidence>
<organism evidence="2 3">
    <name type="scientific">Terribacillus saccharophilus</name>
    <dbReference type="NCBI Taxonomy" id="361277"/>
    <lineage>
        <taxon>Bacteria</taxon>
        <taxon>Bacillati</taxon>
        <taxon>Bacillota</taxon>
        <taxon>Bacilli</taxon>
        <taxon>Bacillales</taxon>
        <taxon>Bacillaceae</taxon>
        <taxon>Terribacillus</taxon>
    </lineage>
</organism>
<evidence type="ECO:0000256" key="1">
    <source>
        <dbReference type="SAM" id="Phobius"/>
    </source>
</evidence>
<keyword evidence="1" id="KW-1133">Transmembrane helix</keyword>
<dbReference type="EMBL" id="NPBJ01000013">
    <property type="protein sequence ID" value="PAE00534.1"/>
    <property type="molecule type" value="Genomic_DNA"/>
</dbReference>
<feature type="transmembrane region" description="Helical" evidence="1">
    <location>
        <begin position="36"/>
        <end position="54"/>
    </location>
</feature>
<feature type="transmembrane region" description="Helical" evidence="1">
    <location>
        <begin position="9"/>
        <end position="30"/>
    </location>
</feature>
<dbReference type="RefSeq" id="WP_095218447.1">
    <property type="nucleotide sequence ID" value="NZ_NPBJ01000013.1"/>
</dbReference>
<accession>A0ABX4H0D0</accession>
<sequence length="239" mass="27509">MKEPLYRRIWFIILWLVLFFPIGLVLMWISKKWTRVTRTIITIGVITLAIIGFVKTPDSTTTASADETKEEGKAEPVVVEEEVPKENEEQEVKEETKASLDQSITKSINKVAGEETNMDGKRIKELEINDNMGTEEGDDKIVIASLRADDNFSESYIKAGIEDDSSRLFEKLFQNEEVSNVVLDWYFPLVDQSGNEEESVINTIGMTRETFEKIKWDNFNRDNYPNIADDYFIHPVLNK</sequence>
<name>A0ABX4H0D0_9BACI</name>
<reference evidence="2 3" key="1">
    <citation type="submission" date="2017-07" db="EMBL/GenBank/DDBJ databases">
        <title>Isolation and whole genome analysis of endospore-forming bacteria from heroin.</title>
        <authorList>
            <person name="Kalinowski J."/>
            <person name="Ahrens B."/>
            <person name="Al-Dilaimi A."/>
            <person name="Winkler A."/>
            <person name="Wibberg D."/>
            <person name="Schleenbecker U."/>
            <person name="Ruckert C."/>
            <person name="Wolfel R."/>
            <person name="Grass G."/>
        </authorList>
    </citation>
    <scope>NUCLEOTIDE SEQUENCE [LARGE SCALE GENOMIC DNA]</scope>
    <source>
        <strain evidence="2 3">7517-1</strain>
    </source>
</reference>